<comment type="similarity">
    <text evidence="9">Belongs to the mitochondrial carrier (TC 2.A.29) family.</text>
</comment>
<sequence>MPPNVSVKGDKESLDYTLRSGLAGGVAGCVAKTVVAPLDRVKILFQTSNPDFTKYAGSWTGAYHAGIEIYRNYGVWGLFQGHTATLLRIFPYAGIKYMYYDRIHVALMPTRQHETNVRRFIAGALSGTLSVCCTYPLELTRVRLAYVTRTHEEARSRSTHSSRRPHPTLRTAISEIYHETAAFKHTESLFSEILRHKTPAKAIRAHLFYHFPILSFYRGFTVSLIGMVPYAGTSFLTWGYLRSHFLPPPTPSNPKPKPTPLADFAFGAIAGSAAQTVSYPFEVIRRRMQVGGLTNPDPRAWLTFAETIKRIWDTRGWRGFYVGLGIGLAKVVPMTATSFAVWQWGKRLLSI</sequence>
<dbReference type="Proteomes" id="UP000757232">
    <property type="component" value="Unassembled WGS sequence"/>
</dbReference>
<feature type="transmembrane region" description="Helical" evidence="10">
    <location>
        <begin position="220"/>
        <end position="241"/>
    </location>
</feature>
<feature type="transmembrane region" description="Helical" evidence="10">
    <location>
        <begin position="261"/>
        <end position="281"/>
    </location>
</feature>
<evidence type="ECO:0000256" key="8">
    <source>
        <dbReference type="PROSITE-ProRule" id="PRU00282"/>
    </source>
</evidence>
<proteinExistence type="inferred from homology"/>
<evidence type="ECO:0000313" key="12">
    <source>
        <dbReference type="Proteomes" id="UP000757232"/>
    </source>
</evidence>
<keyword evidence="4" id="KW-0677">Repeat</keyword>
<gene>
    <name evidence="11" type="ORF">A7U60_g2573</name>
</gene>
<comment type="caution">
    <text evidence="11">The sequence shown here is derived from an EMBL/GenBank/DDBJ whole genome shotgun (WGS) entry which is preliminary data.</text>
</comment>
<evidence type="ECO:0000256" key="2">
    <source>
        <dbReference type="ARBA" id="ARBA00022448"/>
    </source>
</evidence>
<keyword evidence="7 8" id="KW-0472">Membrane</keyword>
<dbReference type="PROSITE" id="PS50920">
    <property type="entry name" value="SOLCAR"/>
    <property type="match status" value="3"/>
</dbReference>
<feature type="repeat" description="Solcar" evidence="8">
    <location>
        <begin position="114"/>
        <end position="244"/>
    </location>
</feature>
<evidence type="ECO:0000313" key="11">
    <source>
        <dbReference type="EMBL" id="OCB90202.1"/>
    </source>
</evidence>
<accession>A0A9Q5I2W5</accession>
<dbReference type="AlphaFoldDB" id="A0A9Q5I2W5"/>
<reference evidence="11" key="1">
    <citation type="submission" date="2016-06" db="EMBL/GenBank/DDBJ databases">
        <title>Draft Genome sequence of the fungus Inonotus baumii.</title>
        <authorList>
            <person name="Zhu H."/>
            <person name="Lin W."/>
        </authorList>
    </citation>
    <scope>NUCLEOTIDE SEQUENCE</scope>
    <source>
        <strain evidence="11">821</strain>
    </source>
</reference>
<evidence type="ECO:0000256" key="7">
    <source>
        <dbReference type="ARBA" id="ARBA00023136"/>
    </source>
</evidence>
<dbReference type="InterPro" id="IPR023395">
    <property type="entry name" value="MCP_dom_sf"/>
</dbReference>
<dbReference type="PANTHER" id="PTHR24089">
    <property type="entry name" value="SOLUTE CARRIER FAMILY 25"/>
    <property type="match status" value="1"/>
</dbReference>
<evidence type="ECO:0000256" key="3">
    <source>
        <dbReference type="ARBA" id="ARBA00022692"/>
    </source>
</evidence>
<keyword evidence="3 8" id="KW-0812">Transmembrane</keyword>
<evidence type="ECO:0000256" key="4">
    <source>
        <dbReference type="ARBA" id="ARBA00022737"/>
    </source>
</evidence>
<evidence type="ECO:0000256" key="6">
    <source>
        <dbReference type="ARBA" id="ARBA00023128"/>
    </source>
</evidence>
<protein>
    <submittedName>
        <fullName evidence="11">Mitochondrial carrier</fullName>
    </submittedName>
</protein>
<feature type="repeat" description="Solcar" evidence="8">
    <location>
        <begin position="15"/>
        <end position="106"/>
    </location>
</feature>
<evidence type="ECO:0000256" key="1">
    <source>
        <dbReference type="ARBA" id="ARBA00004225"/>
    </source>
</evidence>
<dbReference type="GO" id="GO:0055085">
    <property type="term" value="P:transmembrane transport"/>
    <property type="evidence" value="ECO:0007669"/>
    <property type="project" value="InterPro"/>
</dbReference>
<evidence type="ECO:0000256" key="5">
    <source>
        <dbReference type="ARBA" id="ARBA00022989"/>
    </source>
</evidence>
<keyword evidence="12" id="KW-1185">Reference proteome</keyword>
<dbReference type="Pfam" id="PF00153">
    <property type="entry name" value="Mito_carr"/>
    <property type="match status" value="3"/>
</dbReference>
<keyword evidence="6" id="KW-0496">Mitochondrion</keyword>
<dbReference type="EMBL" id="LNZH02000139">
    <property type="protein sequence ID" value="OCB90202.1"/>
    <property type="molecule type" value="Genomic_DNA"/>
</dbReference>
<keyword evidence="2 9" id="KW-0813">Transport</keyword>
<feature type="repeat" description="Solcar" evidence="8">
    <location>
        <begin position="258"/>
        <end position="348"/>
    </location>
</feature>
<organism evidence="11 12">
    <name type="scientific">Sanghuangporus baumii</name>
    <name type="common">Phellinus baumii</name>
    <dbReference type="NCBI Taxonomy" id="108892"/>
    <lineage>
        <taxon>Eukaryota</taxon>
        <taxon>Fungi</taxon>
        <taxon>Dikarya</taxon>
        <taxon>Basidiomycota</taxon>
        <taxon>Agaricomycotina</taxon>
        <taxon>Agaricomycetes</taxon>
        <taxon>Hymenochaetales</taxon>
        <taxon>Hymenochaetaceae</taxon>
        <taxon>Sanghuangporus</taxon>
    </lineage>
</organism>
<dbReference type="PRINTS" id="PR00926">
    <property type="entry name" value="MITOCARRIER"/>
</dbReference>
<dbReference type="OrthoDB" id="270584at2759"/>
<comment type="subcellular location">
    <subcellularLocation>
        <location evidence="1">Mitochondrion membrane</location>
        <topology evidence="1">Multi-pass membrane protein</topology>
    </subcellularLocation>
</comment>
<evidence type="ECO:0000256" key="9">
    <source>
        <dbReference type="RuleBase" id="RU000488"/>
    </source>
</evidence>
<dbReference type="GO" id="GO:0031966">
    <property type="term" value="C:mitochondrial membrane"/>
    <property type="evidence" value="ECO:0007669"/>
    <property type="project" value="UniProtKB-SubCell"/>
</dbReference>
<feature type="transmembrane region" description="Helical" evidence="10">
    <location>
        <begin position="319"/>
        <end position="342"/>
    </location>
</feature>
<dbReference type="Gene3D" id="1.50.40.10">
    <property type="entry name" value="Mitochondrial carrier domain"/>
    <property type="match status" value="1"/>
</dbReference>
<evidence type="ECO:0000256" key="10">
    <source>
        <dbReference type="SAM" id="Phobius"/>
    </source>
</evidence>
<dbReference type="InterPro" id="IPR002067">
    <property type="entry name" value="MCP"/>
</dbReference>
<keyword evidence="5 10" id="KW-1133">Transmembrane helix</keyword>
<dbReference type="InterPro" id="IPR018108">
    <property type="entry name" value="MCP_transmembrane"/>
</dbReference>
<name>A0A9Q5I2W5_SANBA</name>
<dbReference type="SUPFAM" id="SSF103506">
    <property type="entry name" value="Mitochondrial carrier"/>
    <property type="match status" value="1"/>
</dbReference>